<dbReference type="EMBL" id="OU895878">
    <property type="protein sequence ID" value="CAG9803763.1"/>
    <property type="molecule type" value="Genomic_DNA"/>
</dbReference>
<evidence type="ECO:0000313" key="7">
    <source>
        <dbReference type="EMBL" id="CAG9803763.1"/>
    </source>
</evidence>
<protein>
    <recommendedName>
        <fullName evidence="5">Trehalose 6-phosphate phosphatase</fullName>
        <ecNumber evidence="5">3.1.3.12</ecNumber>
    </recommendedName>
</protein>
<dbReference type="NCBIfam" id="TIGR01484">
    <property type="entry name" value="HAD-SF-IIB"/>
    <property type="match status" value="1"/>
</dbReference>
<evidence type="ECO:0000256" key="1">
    <source>
        <dbReference type="ARBA" id="ARBA00000500"/>
    </source>
</evidence>
<sequence>MTIVRSLVLIPILTFCFVSSFKLVEQLDLNKETDMEDLDHYLENYFTEDKPFALLLDYDGTLAPIAPNPNLTYMTDYTTEALVNISSNPNVLLAIISGRGVDDVKRKVNIPNVIYGGNHGLEILYPNGTRYIHEIPDDAKENFKQIVAELENICRKGAWVENKKFSLTFHYRAVPDDEHDIIRDEARKIIESHGYAANQAHCAIEAKPPVVWHKGKAADYILSYQYGPNWRNEIHAVFAGDDTTDEDIFELLKGMGVTFRVTKDPNIETKALYKLPSTEAVTKVLQWLDNKFCRSCK</sequence>
<organism evidence="7 8">
    <name type="scientific">Chironomus riparius</name>
    <dbReference type="NCBI Taxonomy" id="315576"/>
    <lineage>
        <taxon>Eukaryota</taxon>
        <taxon>Metazoa</taxon>
        <taxon>Ecdysozoa</taxon>
        <taxon>Arthropoda</taxon>
        <taxon>Hexapoda</taxon>
        <taxon>Insecta</taxon>
        <taxon>Pterygota</taxon>
        <taxon>Neoptera</taxon>
        <taxon>Endopterygota</taxon>
        <taxon>Diptera</taxon>
        <taxon>Nematocera</taxon>
        <taxon>Chironomoidea</taxon>
        <taxon>Chironomidae</taxon>
        <taxon>Chironominae</taxon>
        <taxon>Chironomus</taxon>
    </lineage>
</organism>
<comment type="function">
    <text evidence="5">Removes the phosphate from trehalose 6-phosphate to produce free trehalose.</text>
</comment>
<name>A0A9N9WRW9_9DIPT</name>
<evidence type="ECO:0000256" key="3">
    <source>
        <dbReference type="ARBA" id="ARBA00008770"/>
    </source>
</evidence>
<comment type="catalytic activity">
    <reaction evidence="1 5">
        <text>alpha,alpha-trehalose 6-phosphate + H2O = alpha,alpha-trehalose + phosphate</text>
        <dbReference type="Rhea" id="RHEA:23420"/>
        <dbReference type="ChEBI" id="CHEBI:15377"/>
        <dbReference type="ChEBI" id="CHEBI:16551"/>
        <dbReference type="ChEBI" id="CHEBI:43474"/>
        <dbReference type="ChEBI" id="CHEBI:58429"/>
        <dbReference type="EC" id="3.1.3.12"/>
    </reaction>
</comment>
<dbReference type="InterPro" id="IPR036412">
    <property type="entry name" value="HAD-like_sf"/>
</dbReference>
<feature type="signal peptide" evidence="6">
    <location>
        <begin position="1"/>
        <end position="20"/>
    </location>
</feature>
<evidence type="ECO:0000256" key="4">
    <source>
        <dbReference type="ARBA" id="ARBA00022801"/>
    </source>
</evidence>
<dbReference type="Proteomes" id="UP001153620">
    <property type="component" value="Chromosome 2"/>
</dbReference>
<dbReference type="InterPro" id="IPR006379">
    <property type="entry name" value="HAD-SF_hydro_IIB"/>
</dbReference>
<evidence type="ECO:0000313" key="8">
    <source>
        <dbReference type="Proteomes" id="UP001153620"/>
    </source>
</evidence>
<comment type="pathway">
    <text evidence="2 5">Glycan biosynthesis; trehalose biosynthesis.</text>
</comment>
<gene>
    <name evidence="7" type="ORF">CHIRRI_LOCUS6659</name>
</gene>
<dbReference type="NCBIfam" id="TIGR00685">
    <property type="entry name" value="T6PP"/>
    <property type="match status" value="1"/>
</dbReference>
<evidence type="ECO:0000256" key="5">
    <source>
        <dbReference type="RuleBase" id="RU361117"/>
    </source>
</evidence>
<dbReference type="PANTHER" id="PTHR43768:SF3">
    <property type="entry name" value="TREHALOSE 6-PHOSPHATE PHOSPHATASE"/>
    <property type="match status" value="1"/>
</dbReference>
<dbReference type="InterPro" id="IPR023214">
    <property type="entry name" value="HAD_sf"/>
</dbReference>
<dbReference type="EC" id="3.1.3.12" evidence="5"/>
<dbReference type="Gene3D" id="3.40.50.1000">
    <property type="entry name" value="HAD superfamily/HAD-like"/>
    <property type="match status" value="1"/>
</dbReference>
<accession>A0A9N9WRW9</accession>
<dbReference type="SUPFAM" id="SSF56784">
    <property type="entry name" value="HAD-like"/>
    <property type="match status" value="1"/>
</dbReference>
<comment type="similarity">
    <text evidence="3 5">Belongs to the trehalose phosphatase family.</text>
</comment>
<dbReference type="InterPro" id="IPR003337">
    <property type="entry name" value="Trehalose_PPase"/>
</dbReference>
<keyword evidence="4 5" id="KW-0378">Hydrolase</keyword>
<dbReference type="GO" id="GO:0005992">
    <property type="term" value="P:trehalose biosynthetic process"/>
    <property type="evidence" value="ECO:0007669"/>
    <property type="project" value="InterPro"/>
</dbReference>
<dbReference type="PANTHER" id="PTHR43768">
    <property type="entry name" value="TREHALOSE 6-PHOSPHATE PHOSPHATASE"/>
    <property type="match status" value="1"/>
</dbReference>
<dbReference type="AlphaFoldDB" id="A0A9N9WRW9"/>
<evidence type="ECO:0000256" key="2">
    <source>
        <dbReference type="ARBA" id="ARBA00005199"/>
    </source>
</evidence>
<comment type="cofactor">
    <cofactor evidence="5">
        <name>a divalent metal cation</name>
        <dbReference type="ChEBI" id="CHEBI:60240"/>
    </cofactor>
</comment>
<feature type="chain" id="PRO_5040476746" description="Trehalose 6-phosphate phosphatase" evidence="6">
    <location>
        <begin position="21"/>
        <end position="297"/>
    </location>
</feature>
<dbReference type="CDD" id="cd01627">
    <property type="entry name" value="HAD_TPP"/>
    <property type="match status" value="1"/>
</dbReference>
<dbReference type="Pfam" id="PF02358">
    <property type="entry name" value="Trehalose_PPase"/>
    <property type="match status" value="1"/>
</dbReference>
<proteinExistence type="inferred from homology"/>
<dbReference type="GO" id="GO:0004805">
    <property type="term" value="F:trehalose-phosphatase activity"/>
    <property type="evidence" value="ECO:0007669"/>
    <property type="project" value="UniProtKB-EC"/>
</dbReference>
<reference evidence="7" key="2">
    <citation type="submission" date="2022-10" db="EMBL/GenBank/DDBJ databases">
        <authorList>
            <consortium name="ENA_rothamsted_submissions"/>
            <consortium name="culmorum"/>
            <person name="King R."/>
        </authorList>
    </citation>
    <scope>NUCLEOTIDE SEQUENCE</scope>
</reference>
<dbReference type="InterPro" id="IPR044651">
    <property type="entry name" value="OTSB-like"/>
</dbReference>
<dbReference type="Gene3D" id="3.30.70.1020">
    <property type="entry name" value="Trehalose-6-phosphate phosphatase related protein, domain 2"/>
    <property type="match status" value="1"/>
</dbReference>
<evidence type="ECO:0000256" key="6">
    <source>
        <dbReference type="SAM" id="SignalP"/>
    </source>
</evidence>
<dbReference type="OrthoDB" id="755951at2759"/>
<reference evidence="7" key="1">
    <citation type="submission" date="2022-01" db="EMBL/GenBank/DDBJ databases">
        <authorList>
            <person name="King R."/>
        </authorList>
    </citation>
    <scope>NUCLEOTIDE SEQUENCE</scope>
</reference>
<keyword evidence="6" id="KW-0732">Signal</keyword>
<keyword evidence="8" id="KW-1185">Reference proteome</keyword>